<gene>
    <name evidence="3" type="ORF">AC626_00900</name>
</gene>
<evidence type="ECO:0000259" key="1">
    <source>
        <dbReference type="Pfam" id="PF04830"/>
    </source>
</evidence>
<dbReference type="Pfam" id="PF04830">
    <property type="entry name" value="DUF637"/>
    <property type="match status" value="1"/>
</dbReference>
<dbReference type="InterPro" id="IPR025157">
    <property type="entry name" value="Hemagglutinin_rpt"/>
</dbReference>
<proteinExistence type="predicted"/>
<comment type="caution">
    <text evidence="3">The sequence shown here is derived from an EMBL/GenBank/DDBJ whole genome shotgun (WGS) entry which is preliminary data.</text>
</comment>
<name>A0A0L0EXH1_9GAMM</name>
<evidence type="ECO:0000313" key="4">
    <source>
        <dbReference type="Proteomes" id="UP000036850"/>
    </source>
</evidence>
<dbReference type="Gene3D" id="3.40.570.10">
    <property type="entry name" value="Extracellular Endonuclease, subunit A"/>
    <property type="match status" value="1"/>
</dbReference>
<sequence>MLPSIAFAMTNNQISAELRSPQYTRVYNGNGHLYVKSDFVDNKVVNSSVQNIESFFEKLKNSNKSSLESPLMVPIMSGGITIVLPIYLLSERVGDSFVQSRFVRAQVYNQLNRNLLIGYTSESNQINGLYNNAYLFSKTGKVTFGSAVTQAQVNAFGSNFIWPEMRTVGGRKVLVPILHLTDSTITAQTVNGHQVEFHGNSNEFRNITINTGNLYTYGNAIIRAAKDVSVVEGAIIANGDLNIVAGGTVSNLSSNFSAKENINIFTNDYVQKTLLHRYETPYSQGTHFGKIARLEGNNIYIKASNDIVLEGASVSGNNIEFNAANNIILKSAQATSSSSFSSPRFSEDVGTVENLMTELSAKDSITLMAGGNVELYASKLHADEGTINILARNGIYIANEFDEFQSNRSKKWGKTSVQEQEFETIAIRSALEAGKGIKIASDFGEITLKAADISSAVGTEVDARNGKLNLLLAKEHNHYFYNRVSKSTWKIETETIQNTSDTAVYNDIVGGFKATASHGIKLELGQYQGETVQEIIGGFAGSSSLGWMEKIYRDSEFACPSASELANFPLSIRNDPEFAKCSGSLLNVTFQKLERIEVHERTSSLSPAAMAVIAIAVSVAMGPGGMGWTGGQGSIAANFGAQTASGAITHTATSAMIQAAATTMATQAATSLASGKGLDGTIRTMLSSDGIRSLATAMATAGILNSEAFKSLKFFDNAGFGSTLFEGEKAIQLANQAADAVMASAVRAGVSTIVDGGSLSDFSKSLTQSLATTAVNALGDAMAKEIGINFKKGEVNNLVRYIAHAGAGCIRGALSSEVANANGGHGCASGAGGAVIGELTADIYKASAINELLEENKAIADKLKAQGKTPEQVLEYFRSDEVSSELSKKVDLLLATGVDYAKLSGALSAFAAHGDVDIAASAAEGAAANNAVFLVPVFLSVLKAVDVALTAKELWTLYRAANGDPTALAKGLATFLGESALERVIPGFKTADEMIDWLKRNNYLNDKLAKQIKDIFNDNRQEGGNVDLPSGLLKEVQVPVGSKGNWDKRVNGKLEADTKYVLSNGHSYTTDAHGRVVSVSGEAGKGVKLDRNTYQQSQTGHEGNAQSHELHDGGHLIATHLGGAGDKINLVPMTRELNRKLYRTMERELGKALKDGKDVYVDIQVGYPDTPTATRPNIFVVRSIVNGVSKRYTFNQ</sequence>
<dbReference type="Pfam" id="PF13930">
    <property type="entry name" value="Endonuclea_NS_2"/>
    <property type="match status" value="1"/>
</dbReference>
<dbReference type="PATRIC" id="fig|43658.6.peg.3448"/>
<protein>
    <submittedName>
        <fullName evidence="3">Uncharacterized protein</fullName>
    </submittedName>
</protein>
<organism evidence="3 4">
    <name type="scientific">Pseudoalteromonas rubra</name>
    <dbReference type="NCBI Taxonomy" id="43658"/>
    <lineage>
        <taxon>Bacteria</taxon>
        <taxon>Pseudomonadati</taxon>
        <taxon>Pseudomonadota</taxon>
        <taxon>Gammaproteobacteria</taxon>
        <taxon>Alteromonadales</taxon>
        <taxon>Pseudoalteromonadaceae</taxon>
        <taxon>Pseudoalteromonas</taxon>
    </lineage>
</organism>
<feature type="domain" description="DUF637" evidence="1">
    <location>
        <begin position="656"/>
        <end position="834"/>
    </location>
</feature>
<accession>A0A0L0EXH1</accession>
<evidence type="ECO:0000259" key="2">
    <source>
        <dbReference type="Pfam" id="PF13930"/>
    </source>
</evidence>
<evidence type="ECO:0000313" key="3">
    <source>
        <dbReference type="EMBL" id="KNC69094.1"/>
    </source>
</evidence>
<dbReference type="InterPro" id="IPR044927">
    <property type="entry name" value="Endonuclea_NS_2"/>
</dbReference>
<feature type="domain" description="Type VII secretion system protein EssD-like" evidence="2">
    <location>
        <begin position="1058"/>
        <end position="1171"/>
    </location>
</feature>
<dbReference type="Pfam" id="PF13332">
    <property type="entry name" value="Fil_haemagg_2"/>
    <property type="match status" value="1"/>
</dbReference>
<dbReference type="InterPro" id="IPR044929">
    <property type="entry name" value="DNA/RNA_non-sp_Endonuclease_sf"/>
</dbReference>
<reference evidence="4" key="1">
    <citation type="submission" date="2015-07" db="EMBL/GenBank/DDBJ databases">
        <title>Draft genome sequence of a Pseudoalteromonas rubra strain, OCN096, isolated from Kaneohe Bay, Oahu, Hawaii.</title>
        <authorList>
            <person name="Beurmann S."/>
            <person name="Ushijima B."/>
            <person name="Belcaid M."/>
            <person name="Callahan S.M."/>
            <person name="Aeby G.S."/>
        </authorList>
    </citation>
    <scope>NUCLEOTIDE SEQUENCE [LARGE SCALE GENOMIC DNA]</scope>
    <source>
        <strain evidence="4">OCN096</strain>
    </source>
</reference>
<dbReference type="Proteomes" id="UP000036850">
    <property type="component" value="Unassembled WGS sequence"/>
</dbReference>
<dbReference type="InterPro" id="IPR006915">
    <property type="entry name" value="DUF637_hemagglutn_put"/>
</dbReference>
<dbReference type="EMBL" id="LFZX01000003">
    <property type="protein sequence ID" value="KNC69094.1"/>
    <property type="molecule type" value="Genomic_DNA"/>
</dbReference>
<dbReference type="GO" id="GO:0003824">
    <property type="term" value="F:catalytic activity"/>
    <property type="evidence" value="ECO:0007669"/>
    <property type="project" value="UniProtKB-ARBA"/>
</dbReference>
<dbReference type="AlphaFoldDB" id="A0A0L0EXH1"/>